<dbReference type="PANTHER" id="PTHR22972">
    <property type="entry name" value="SERINE/THREONINE PROTEIN KINASE"/>
    <property type="match status" value="1"/>
</dbReference>
<gene>
    <name evidence="21" type="ORF">CRM22_007859</name>
</gene>
<evidence type="ECO:0000256" key="8">
    <source>
        <dbReference type="ARBA" id="ARBA00022723"/>
    </source>
</evidence>
<dbReference type="GO" id="GO:0042981">
    <property type="term" value="P:regulation of apoptotic process"/>
    <property type="evidence" value="ECO:0007669"/>
    <property type="project" value="TreeGrafter"/>
</dbReference>
<protein>
    <recommendedName>
        <fullName evidence="5">non-specific serine/threonine protein kinase</fullName>
        <ecNumber evidence="5">2.7.11.1</ecNumber>
    </recommendedName>
</protein>
<dbReference type="GO" id="GO:0005741">
    <property type="term" value="C:mitochondrial outer membrane"/>
    <property type="evidence" value="ECO:0007669"/>
    <property type="project" value="UniProtKB-SubCell"/>
</dbReference>
<dbReference type="EMBL" id="SJOL01007826">
    <property type="protein sequence ID" value="TGZ61699.1"/>
    <property type="molecule type" value="Genomic_DNA"/>
</dbReference>
<keyword evidence="14" id="KW-0460">Magnesium</keyword>
<dbReference type="Gene3D" id="1.10.510.10">
    <property type="entry name" value="Transferase(Phosphotransferase) domain 1"/>
    <property type="match status" value="1"/>
</dbReference>
<dbReference type="PROSITE" id="PS00108">
    <property type="entry name" value="PROTEIN_KINASE_ST"/>
    <property type="match status" value="1"/>
</dbReference>
<dbReference type="GO" id="GO:0046872">
    <property type="term" value="F:metal ion binding"/>
    <property type="evidence" value="ECO:0007669"/>
    <property type="project" value="UniProtKB-KW"/>
</dbReference>
<feature type="compositionally biased region" description="Low complexity" evidence="19">
    <location>
        <begin position="349"/>
        <end position="363"/>
    </location>
</feature>
<evidence type="ECO:0000256" key="17">
    <source>
        <dbReference type="ARBA" id="ARBA00047899"/>
    </source>
</evidence>
<dbReference type="GO" id="GO:0005743">
    <property type="term" value="C:mitochondrial inner membrane"/>
    <property type="evidence" value="ECO:0007669"/>
    <property type="project" value="UniProtKB-SubCell"/>
</dbReference>
<evidence type="ECO:0000256" key="3">
    <source>
        <dbReference type="ARBA" id="ARBA00004514"/>
    </source>
</evidence>
<reference evidence="21 22" key="1">
    <citation type="journal article" date="2019" name="BMC Genomics">
        <title>New insights from Opisthorchis felineus genome: update on genomics of the epidemiologically important liver flukes.</title>
        <authorList>
            <person name="Ershov N.I."/>
            <person name="Mordvinov V.A."/>
            <person name="Prokhortchouk E.B."/>
            <person name="Pakharukova M.Y."/>
            <person name="Gunbin K.V."/>
            <person name="Ustyantsev K."/>
            <person name="Genaev M.A."/>
            <person name="Blinov A.G."/>
            <person name="Mazur A."/>
            <person name="Boulygina E."/>
            <person name="Tsygankova S."/>
            <person name="Khrameeva E."/>
            <person name="Chekanov N."/>
            <person name="Fan G."/>
            <person name="Xiao A."/>
            <person name="Zhang H."/>
            <person name="Xu X."/>
            <person name="Yang H."/>
            <person name="Solovyev V."/>
            <person name="Lee S.M."/>
            <person name="Liu X."/>
            <person name="Afonnikov D.A."/>
            <person name="Skryabin K.G."/>
        </authorList>
    </citation>
    <scope>NUCLEOTIDE SEQUENCE [LARGE SCALE GENOMIC DNA]</scope>
    <source>
        <strain evidence="21">AK-0245</strain>
        <tissue evidence="21">Whole organism</tissue>
    </source>
</reference>
<evidence type="ECO:0000313" key="21">
    <source>
        <dbReference type="EMBL" id="TGZ61699.1"/>
    </source>
</evidence>
<dbReference type="AlphaFoldDB" id="A0A4S2LKZ7"/>
<keyword evidence="8" id="KW-0479">Metal-binding</keyword>
<evidence type="ECO:0000256" key="19">
    <source>
        <dbReference type="SAM" id="MobiDB-lite"/>
    </source>
</evidence>
<keyword evidence="13" id="KW-0067">ATP-binding</keyword>
<keyword evidence="22" id="KW-1185">Reference proteome</keyword>
<accession>A0A4S2LKZ7</accession>
<comment type="caution">
    <text evidence="21">The sequence shown here is derived from an EMBL/GenBank/DDBJ whole genome shotgun (WGS) entry which is preliminary data.</text>
</comment>
<name>A0A4S2LKZ7_OPIFE</name>
<keyword evidence="16" id="KW-0496">Mitochondrion</keyword>
<feature type="compositionally biased region" description="Polar residues" evidence="19">
    <location>
        <begin position="259"/>
        <end position="268"/>
    </location>
</feature>
<evidence type="ECO:0000256" key="6">
    <source>
        <dbReference type="ARBA" id="ARBA00022527"/>
    </source>
</evidence>
<keyword evidence="12" id="KW-0999">Mitochondrion inner membrane</keyword>
<feature type="compositionally biased region" description="Low complexity" evidence="19">
    <location>
        <begin position="269"/>
        <end position="281"/>
    </location>
</feature>
<comment type="catalytic activity">
    <reaction evidence="17">
        <text>L-threonyl-[protein] + ATP = O-phospho-L-threonyl-[protein] + ADP + H(+)</text>
        <dbReference type="Rhea" id="RHEA:46608"/>
        <dbReference type="Rhea" id="RHEA-COMP:11060"/>
        <dbReference type="Rhea" id="RHEA-COMP:11605"/>
        <dbReference type="ChEBI" id="CHEBI:15378"/>
        <dbReference type="ChEBI" id="CHEBI:30013"/>
        <dbReference type="ChEBI" id="CHEBI:30616"/>
        <dbReference type="ChEBI" id="CHEBI:61977"/>
        <dbReference type="ChEBI" id="CHEBI:456216"/>
        <dbReference type="EC" id="2.7.11.1"/>
    </reaction>
</comment>
<comment type="catalytic activity">
    <reaction evidence="18">
        <text>L-seryl-[protein] + ATP = O-phospho-L-seryl-[protein] + ADP + H(+)</text>
        <dbReference type="Rhea" id="RHEA:17989"/>
        <dbReference type="Rhea" id="RHEA-COMP:9863"/>
        <dbReference type="Rhea" id="RHEA-COMP:11604"/>
        <dbReference type="ChEBI" id="CHEBI:15378"/>
        <dbReference type="ChEBI" id="CHEBI:29999"/>
        <dbReference type="ChEBI" id="CHEBI:30616"/>
        <dbReference type="ChEBI" id="CHEBI:83421"/>
        <dbReference type="ChEBI" id="CHEBI:456216"/>
        <dbReference type="EC" id="2.7.11.1"/>
    </reaction>
</comment>
<feature type="region of interest" description="Disordered" evidence="19">
    <location>
        <begin position="257"/>
        <end position="290"/>
    </location>
</feature>
<proteinExistence type="predicted"/>
<evidence type="ECO:0000256" key="14">
    <source>
        <dbReference type="ARBA" id="ARBA00022842"/>
    </source>
</evidence>
<evidence type="ECO:0000256" key="12">
    <source>
        <dbReference type="ARBA" id="ARBA00022792"/>
    </source>
</evidence>
<dbReference type="PROSITE" id="PS50011">
    <property type="entry name" value="PROTEIN_KINASE_DOM"/>
    <property type="match status" value="1"/>
</dbReference>
<dbReference type="GO" id="GO:0090141">
    <property type="term" value="P:positive regulation of mitochondrial fission"/>
    <property type="evidence" value="ECO:0007669"/>
    <property type="project" value="TreeGrafter"/>
</dbReference>
<dbReference type="GO" id="GO:0000422">
    <property type="term" value="P:autophagy of mitochondrion"/>
    <property type="evidence" value="ECO:0007669"/>
    <property type="project" value="TreeGrafter"/>
</dbReference>
<keyword evidence="10" id="KW-0418">Kinase</keyword>
<dbReference type="InterPro" id="IPR011009">
    <property type="entry name" value="Kinase-like_dom_sf"/>
</dbReference>
<comment type="cofactor">
    <cofactor evidence="1">
        <name>Mg(2+)</name>
        <dbReference type="ChEBI" id="CHEBI:18420"/>
    </cofactor>
</comment>
<sequence>MSLRAFFRLGVTYLRNFVKLRKVVTRLPGTFQLPRVYIKPPSFKQSRFEKLLGNFRHPKSLVRLIHRTLSATFTKQRPVNLSRAYNAFAGSVHLRHQLDFQTNFPFAGINEAAKLRETSWFDRFLSSLKRYRNLPSLTSQASYLSPKELVGVGCNSAVWAAEVIEEDGSSNMEIEGVNNEVAVKVLYNFYASTDPDSPLEMGQPTAQSQAADKIEGSVDWFMLHRQLERECEMRPSSGHPNIVPLVDYFCDRAPAPSNCERNSSSEPKNNSISVVSNSDSTVESETDPVVRGSGGWVGAEAFPEGFGGRPLTYYLLMPRFEATLDDLFRGVWLPPGLPTPKNGFERQESSTPSGANSSNSSASFVTQTENSFVSSSVNSSTAFRFSPTTSGQTWATPNHQHQPWGFDEAVGILAQLFDAVAELEAHGIAHRDIKPNNILLRRRLPSSLTRRTSDSLKKARTTAASAARVQWLDDEEILASNTRFHAAITDFGCAIRFPRKPSPTAASDKFSFSLQRFFDQVFSLRTLDPDPALLAHSGNFAFLAPEISVCLSNSNTGKDQLLSSIYAKADLWAVATLAYPLFGMTNPFTDGTLDSATYNEKDLPPFAPQVPGVITWVVAQCLNRVPSSRPPADLVADVLHTWCLLRHTHRRALFRKLPSNTTLSPADHSDVPFSGGTDASPPLGSLIQNVQCTDSTGQEILNALLNSTDELTDAIVSRLRLFLDVCWAADWLTGPARPPNGLRVSFYRRVTLGRLAACLRTVHSSELNCSVAVFSDVPVKAKEFPTGGNDRELIVPH</sequence>
<evidence type="ECO:0000256" key="9">
    <source>
        <dbReference type="ARBA" id="ARBA00022741"/>
    </source>
</evidence>
<evidence type="ECO:0000256" key="1">
    <source>
        <dbReference type="ARBA" id="ARBA00001946"/>
    </source>
</evidence>
<keyword evidence="12" id="KW-0472">Membrane</keyword>
<keyword evidence="7" id="KW-0808">Transferase</keyword>
<evidence type="ECO:0000256" key="4">
    <source>
        <dbReference type="ARBA" id="ARBA00004572"/>
    </source>
</evidence>
<evidence type="ECO:0000256" key="10">
    <source>
        <dbReference type="ARBA" id="ARBA00022777"/>
    </source>
</evidence>
<dbReference type="GO" id="GO:0005524">
    <property type="term" value="F:ATP binding"/>
    <property type="evidence" value="ECO:0007669"/>
    <property type="project" value="UniProtKB-KW"/>
</dbReference>
<dbReference type="OrthoDB" id="1405469at2759"/>
<dbReference type="STRING" id="147828.A0A4S2LKZ7"/>
<dbReference type="GO" id="GO:0004674">
    <property type="term" value="F:protein serine/threonine kinase activity"/>
    <property type="evidence" value="ECO:0007669"/>
    <property type="project" value="UniProtKB-KW"/>
</dbReference>
<keyword evidence="11" id="KW-1000">Mitochondrion outer membrane</keyword>
<dbReference type="InterPro" id="IPR051511">
    <property type="entry name" value="MitoQC_Scaffold_Kinases"/>
</dbReference>
<organism evidence="21 22">
    <name type="scientific">Opisthorchis felineus</name>
    <dbReference type="NCBI Taxonomy" id="147828"/>
    <lineage>
        <taxon>Eukaryota</taxon>
        <taxon>Metazoa</taxon>
        <taxon>Spiralia</taxon>
        <taxon>Lophotrochozoa</taxon>
        <taxon>Platyhelminthes</taxon>
        <taxon>Trematoda</taxon>
        <taxon>Digenea</taxon>
        <taxon>Opisthorchiida</taxon>
        <taxon>Opisthorchiata</taxon>
        <taxon>Opisthorchiidae</taxon>
        <taxon>Opisthorchis</taxon>
    </lineage>
</organism>
<evidence type="ECO:0000256" key="11">
    <source>
        <dbReference type="ARBA" id="ARBA00022787"/>
    </source>
</evidence>
<evidence type="ECO:0000256" key="18">
    <source>
        <dbReference type="ARBA" id="ARBA00048679"/>
    </source>
</evidence>
<dbReference type="EC" id="2.7.11.1" evidence="5"/>
<evidence type="ECO:0000256" key="13">
    <source>
        <dbReference type="ARBA" id="ARBA00022840"/>
    </source>
</evidence>
<keyword evidence="9" id="KW-0547">Nucleotide-binding</keyword>
<dbReference type="SMART" id="SM00220">
    <property type="entry name" value="S_TKc"/>
    <property type="match status" value="1"/>
</dbReference>
<evidence type="ECO:0000256" key="5">
    <source>
        <dbReference type="ARBA" id="ARBA00012513"/>
    </source>
</evidence>
<dbReference type="InterPro" id="IPR008271">
    <property type="entry name" value="Ser/Thr_kinase_AS"/>
</dbReference>
<dbReference type="SUPFAM" id="SSF56112">
    <property type="entry name" value="Protein kinase-like (PK-like)"/>
    <property type="match status" value="1"/>
</dbReference>
<dbReference type="GO" id="GO:0005829">
    <property type="term" value="C:cytosol"/>
    <property type="evidence" value="ECO:0007669"/>
    <property type="project" value="UniProtKB-SubCell"/>
</dbReference>
<dbReference type="InterPro" id="IPR000719">
    <property type="entry name" value="Prot_kinase_dom"/>
</dbReference>
<evidence type="ECO:0000256" key="16">
    <source>
        <dbReference type="ARBA" id="ARBA00023128"/>
    </source>
</evidence>
<dbReference type="PANTHER" id="PTHR22972:SF7">
    <property type="entry name" value="SERINE_THREONINE-PROTEIN KINASE PINK1, MITOCHONDRIAL"/>
    <property type="match status" value="1"/>
</dbReference>
<feature type="domain" description="Protein kinase" evidence="20">
    <location>
        <begin position="144"/>
        <end position="643"/>
    </location>
</feature>
<evidence type="ECO:0000259" key="20">
    <source>
        <dbReference type="PROSITE" id="PS50011"/>
    </source>
</evidence>
<keyword evidence="15" id="KW-0809">Transit peptide</keyword>
<evidence type="ECO:0000313" key="22">
    <source>
        <dbReference type="Proteomes" id="UP000308267"/>
    </source>
</evidence>
<feature type="region of interest" description="Disordered" evidence="19">
    <location>
        <begin position="339"/>
        <end position="363"/>
    </location>
</feature>
<evidence type="ECO:0000256" key="15">
    <source>
        <dbReference type="ARBA" id="ARBA00022946"/>
    </source>
</evidence>
<keyword evidence="6" id="KW-0723">Serine/threonine-protein kinase</keyword>
<evidence type="ECO:0000256" key="2">
    <source>
        <dbReference type="ARBA" id="ARBA00004434"/>
    </source>
</evidence>
<comment type="subcellular location">
    <subcellularLocation>
        <location evidence="3">Cytoplasm</location>
        <location evidence="3">Cytosol</location>
    </subcellularLocation>
    <subcellularLocation>
        <location evidence="2">Mitochondrion inner membrane</location>
        <topology evidence="2">Single-pass membrane protein</topology>
    </subcellularLocation>
    <subcellularLocation>
        <location evidence="4">Mitochondrion outer membrane</location>
        <topology evidence="4">Single-pass membrane protein</topology>
    </subcellularLocation>
</comment>
<dbReference type="Proteomes" id="UP000308267">
    <property type="component" value="Unassembled WGS sequence"/>
</dbReference>
<evidence type="ECO:0000256" key="7">
    <source>
        <dbReference type="ARBA" id="ARBA00022679"/>
    </source>
</evidence>